<dbReference type="Proteomes" id="UP001597343">
    <property type="component" value="Unassembled WGS sequence"/>
</dbReference>
<accession>A0ABW4ZXW5</accession>
<dbReference type="RefSeq" id="WP_386047185.1">
    <property type="nucleotide sequence ID" value="NZ_JBHUIO010000008.1"/>
</dbReference>
<evidence type="ECO:0000313" key="2">
    <source>
        <dbReference type="Proteomes" id="UP001597343"/>
    </source>
</evidence>
<protein>
    <submittedName>
        <fullName evidence="1">Uncharacterized protein</fullName>
    </submittedName>
</protein>
<name>A0ABW4ZXW5_9BACL</name>
<keyword evidence="2" id="KW-1185">Reference proteome</keyword>
<reference evidence="2" key="1">
    <citation type="journal article" date="2019" name="Int. J. Syst. Evol. Microbiol.">
        <title>The Global Catalogue of Microorganisms (GCM) 10K type strain sequencing project: providing services to taxonomists for standard genome sequencing and annotation.</title>
        <authorList>
            <consortium name="The Broad Institute Genomics Platform"/>
            <consortium name="The Broad Institute Genome Sequencing Center for Infectious Disease"/>
            <person name="Wu L."/>
            <person name="Ma J."/>
        </authorList>
    </citation>
    <scope>NUCLEOTIDE SEQUENCE [LARGE SCALE GENOMIC DNA]</scope>
    <source>
        <strain evidence="2">CGMCC 1.13574</strain>
    </source>
</reference>
<sequence length="52" mass="5915">MHTTHSRIDDIVPCWNEDPVAANHLAEEDWLEAGRQRAKEAVPLVSMDEQMA</sequence>
<evidence type="ECO:0000313" key="1">
    <source>
        <dbReference type="EMBL" id="MFD2170847.1"/>
    </source>
</evidence>
<proteinExistence type="predicted"/>
<gene>
    <name evidence="1" type="ORF">ACFSOY_12725</name>
</gene>
<comment type="caution">
    <text evidence="1">The sequence shown here is derived from an EMBL/GenBank/DDBJ whole genome shotgun (WGS) entry which is preliminary data.</text>
</comment>
<organism evidence="1 2">
    <name type="scientific">Tumebacillus lipolyticus</name>
    <dbReference type="NCBI Taxonomy" id="1280370"/>
    <lineage>
        <taxon>Bacteria</taxon>
        <taxon>Bacillati</taxon>
        <taxon>Bacillota</taxon>
        <taxon>Bacilli</taxon>
        <taxon>Bacillales</taxon>
        <taxon>Alicyclobacillaceae</taxon>
        <taxon>Tumebacillus</taxon>
    </lineage>
</organism>
<dbReference type="EMBL" id="JBHUIO010000008">
    <property type="protein sequence ID" value="MFD2170847.1"/>
    <property type="molecule type" value="Genomic_DNA"/>
</dbReference>